<evidence type="ECO:0000313" key="2">
    <source>
        <dbReference type="EMBL" id="GAA0252682.1"/>
    </source>
</evidence>
<feature type="transmembrane region" description="Helical" evidence="1">
    <location>
        <begin position="292"/>
        <end position="311"/>
    </location>
</feature>
<feature type="transmembrane region" description="Helical" evidence="1">
    <location>
        <begin position="323"/>
        <end position="344"/>
    </location>
</feature>
<feature type="transmembrane region" description="Helical" evidence="1">
    <location>
        <begin position="260"/>
        <end position="280"/>
    </location>
</feature>
<sequence>MPSELLLAGTPARPDHGFRATVRTAREHTVDQEYFAGLDVEALLVAPYLRVLGEKGDRRIAVGMTEVAVRADGEPVVTVVVQATWHENGGWRQEEPPHAIEVAATLAGPAHVVSGDPRAVAATAAKAFAEASRAELARLRGIRYELERQIADLLSQRRATALRPLLAGIIELSIATGRARDHARDACRNGLWVWLWDPDTYHRNRDSSGPGDTHRAALRHCEAIDAELAEEAERFHALLTSMSTFAVAQDGEAQQRFNTIAAAAAAGLGLPALILSLYGADTFLPLTSFDHAWRALLPIALTALVVVSVVLRRMPGRATARQYAFGLGLVIALVGVLFVAGALAPAG</sequence>
<keyword evidence="3" id="KW-1185">Reference proteome</keyword>
<dbReference type="Proteomes" id="UP001500416">
    <property type="component" value="Unassembled WGS sequence"/>
</dbReference>
<dbReference type="RefSeq" id="WP_343937489.1">
    <property type="nucleotide sequence ID" value="NZ_BAAABU010000020.1"/>
</dbReference>
<name>A0ABN0UJJ4_9PSEU</name>
<protein>
    <submittedName>
        <fullName evidence="2">Uncharacterized protein</fullName>
    </submittedName>
</protein>
<proteinExistence type="predicted"/>
<keyword evidence="1" id="KW-1133">Transmembrane helix</keyword>
<evidence type="ECO:0000256" key="1">
    <source>
        <dbReference type="SAM" id="Phobius"/>
    </source>
</evidence>
<keyword evidence="1" id="KW-0812">Transmembrane</keyword>
<comment type="caution">
    <text evidence="2">The sequence shown here is derived from an EMBL/GenBank/DDBJ whole genome shotgun (WGS) entry which is preliminary data.</text>
</comment>
<organism evidence="2 3">
    <name type="scientific">Saccharothrix mutabilis subsp. mutabilis</name>
    <dbReference type="NCBI Taxonomy" id="66855"/>
    <lineage>
        <taxon>Bacteria</taxon>
        <taxon>Bacillati</taxon>
        <taxon>Actinomycetota</taxon>
        <taxon>Actinomycetes</taxon>
        <taxon>Pseudonocardiales</taxon>
        <taxon>Pseudonocardiaceae</taxon>
        <taxon>Saccharothrix</taxon>
    </lineage>
</organism>
<gene>
    <name evidence="2" type="ORF">GCM10010492_61550</name>
</gene>
<accession>A0ABN0UJJ4</accession>
<keyword evidence="1" id="KW-0472">Membrane</keyword>
<dbReference type="EMBL" id="BAAABU010000020">
    <property type="protein sequence ID" value="GAA0252682.1"/>
    <property type="molecule type" value="Genomic_DNA"/>
</dbReference>
<reference evidence="2 3" key="1">
    <citation type="journal article" date="2019" name="Int. J. Syst. Evol. Microbiol.">
        <title>The Global Catalogue of Microorganisms (GCM) 10K type strain sequencing project: providing services to taxonomists for standard genome sequencing and annotation.</title>
        <authorList>
            <consortium name="The Broad Institute Genomics Platform"/>
            <consortium name="The Broad Institute Genome Sequencing Center for Infectious Disease"/>
            <person name="Wu L."/>
            <person name="Ma J."/>
        </authorList>
    </citation>
    <scope>NUCLEOTIDE SEQUENCE [LARGE SCALE GENOMIC DNA]</scope>
    <source>
        <strain evidence="2 3">JCM 3380</strain>
    </source>
</reference>
<evidence type="ECO:0000313" key="3">
    <source>
        <dbReference type="Proteomes" id="UP001500416"/>
    </source>
</evidence>